<accession>A0A9P0D943</accession>
<organism evidence="2 3">
    <name type="scientific">Phaedon cochleariae</name>
    <name type="common">Mustard beetle</name>
    <dbReference type="NCBI Taxonomy" id="80249"/>
    <lineage>
        <taxon>Eukaryota</taxon>
        <taxon>Metazoa</taxon>
        <taxon>Ecdysozoa</taxon>
        <taxon>Arthropoda</taxon>
        <taxon>Hexapoda</taxon>
        <taxon>Insecta</taxon>
        <taxon>Pterygota</taxon>
        <taxon>Neoptera</taxon>
        <taxon>Endopterygota</taxon>
        <taxon>Coleoptera</taxon>
        <taxon>Polyphaga</taxon>
        <taxon>Cucujiformia</taxon>
        <taxon>Chrysomeloidea</taxon>
        <taxon>Chrysomelidae</taxon>
        <taxon>Chrysomelinae</taxon>
        <taxon>Chrysomelini</taxon>
        <taxon>Phaedon</taxon>
    </lineage>
</organism>
<dbReference type="InterPro" id="IPR051133">
    <property type="entry name" value="Adapter_Engulfment-Domain"/>
</dbReference>
<dbReference type="Pfam" id="PF00640">
    <property type="entry name" value="PID"/>
    <property type="match status" value="1"/>
</dbReference>
<evidence type="ECO:0000313" key="2">
    <source>
        <dbReference type="EMBL" id="CAH1116898.1"/>
    </source>
</evidence>
<gene>
    <name evidence="2" type="ORF">PHAECO_LOCUS118</name>
</gene>
<dbReference type="Gene3D" id="2.30.29.30">
    <property type="entry name" value="Pleckstrin-homology domain (PH domain)/Phosphotyrosine-binding domain (PTB)"/>
    <property type="match status" value="1"/>
</dbReference>
<keyword evidence="3" id="KW-1185">Reference proteome</keyword>
<evidence type="ECO:0000259" key="1">
    <source>
        <dbReference type="SMART" id="SM00462"/>
    </source>
</evidence>
<dbReference type="PANTHER" id="PTHR11232:SF74">
    <property type="entry name" value="PTB DOMAIN-CONTAINING ADAPTER PROTEIN CED-6-LIKE PROTEIN"/>
    <property type="match status" value="1"/>
</dbReference>
<feature type="domain" description="PID" evidence="1">
    <location>
        <begin position="40"/>
        <end position="175"/>
    </location>
</feature>
<evidence type="ECO:0000313" key="3">
    <source>
        <dbReference type="Proteomes" id="UP001153737"/>
    </source>
</evidence>
<dbReference type="InterPro" id="IPR011993">
    <property type="entry name" value="PH-like_dom_sf"/>
</dbReference>
<dbReference type="EMBL" id="OU896707">
    <property type="protein sequence ID" value="CAH1116898.1"/>
    <property type="molecule type" value="Genomic_DNA"/>
</dbReference>
<dbReference type="SUPFAM" id="SSF50729">
    <property type="entry name" value="PH domain-like"/>
    <property type="match status" value="1"/>
</dbReference>
<reference evidence="2" key="2">
    <citation type="submission" date="2022-10" db="EMBL/GenBank/DDBJ databases">
        <authorList>
            <consortium name="ENA_rothamsted_submissions"/>
            <consortium name="culmorum"/>
            <person name="King R."/>
        </authorList>
    </citation>
    <scope>NUCLEOTIDE SEQUENCE</scope>
</reference>
<name>A0A9P0D943_PHACE</name>
<dbReference type="AlphaFoldDB" id="A0A9P0D943"/>
<dbReference type="SMART" id="SM00462">
    <property type="entry name" value="PTB"/>
    <property type="match status" value="1"/>
</dbReference>
<dbReference type="InterPro" id="IPR006020">
    <property type="entry name" value="PTB/PI_dom"/>
</dbReference>
<protein>
    <recommendedName>
        <fullName evidence="1">PID domain-containing protein</fullName>
    </recommendedName>
</protein>
<sequence length="274" mass="31238">MAFFKAIWKPSSKHEKLSEQLALQNSKMETEPNENFSCENDVVTFKLKYLGSTVVEKKAENSITTEAVKNILKTTKAAKGRKKLQRVNVMISLQGIEVTDMQGNYVLKISIYRISNCSTDPTHRQIFSFSSTDENDITECHAFLCSRRKTAETVTLAVGHAFNAVYEVCRLGPESPQVDFQKLEIVENEDRNDRMNINRHPHEDVIISRDDEDVDERLISFDDDEPVLAAEEDLFSFDTPLLRNNVQTHWVCFDDDFISGTPSKTAQTSEMVMV</sequence>
<dbReference type="PANTHER" id="PTHR11232">
    <property type="entry name" value="PHOSPHOTYROSINE INTERACTION DOMAIN-CONTAINING FAMILY MEMBER"/>
    <property type="match status" value="1"/>
</dbReference>
<proteinExistence type="predicted"/>
<reference evidence="2" key="1">
    <citation type="submission" date="2022-01" db="EMBL/GenBank/DDBJ databases">
        <authorList>
            <person name="King R."/>
        </authorList>
    </citation>
    <scope>NUCLEOTIDE SEQUENCE</scope>
</reference>
<dbReference type="OrthoDB" id="9999955at2759"/>
<dbReference type="CDD" id="cd13159">
    <property type="entry name" value="PTB_LDLRAP-mammal-like"/>
    <property type="match status" value="1"/>
</dbReference>
<dbReference type="Proteomes" id="UP001153737">
    <property type="component" value="Chromosome 1"/>
</dbReference>